<proteinExistence type="predicted"/>
<sequence>AEDFSLVKRRKVMAKKLDTREYEAELIKVVDGDTIDAYIDLGFTLKTKKRIRYMGIDTWESRTRDLEEKAKGLKAKARNKELLEAGVFKLKSFGTGKYGRVLGEIFVAPEVVGDHITECIKDPDSKIDLSADGWVSINDILIEEGHAYDYHGEKKKDFKAEAAKEMATEKTESKLIKGNEE</sequence>
<dbReference type="AlphaFoldDB" id="A0A382WCR3"/>
<dbReference type="SUPFAM" id="SSF50199">
    <property type="entry name" value="Staphylococcal nuclease"/>
    <property type="match status" value="1"/>
</dbReference>
<dbReference type="InterPro" id="IPR035437">
    <property type="entry name" value="SNase_OB-fold_sf"/>
</dbReference>
<feature type="coiled-coil region" evidence="1">
    <location>
        <begin position="56"/>
        <end position="83"/>
    </location>
</feature>
<evidence type="ECO:0000259" key="2">
    <source>
        <dbReference type="PROSITE" id="PS50830"/>
    </source>
</evidence>
<dbReference type="EMBL" id="UINC01158825">
    <property type="protein sequence ID" value="SVD56573.1"/>
    <property type="molecule type" value="Genomic_DNA"/>
</dbReference>
<keyword evidence="1" id="KW-0175">Coiled coil</keyword>
<dbReference type="InterPro" id="IPR016071">
    <property type="entry name" value="Staphylococal_nuclease_OB-fold"/>
</dbReference>
<evidence type="ECO:0000313" key="3">
    <source>
        <dbReference type="EMBL" id="SVD56573.1"/>
    </source>
</evidence>
<reference evidence="3" key="1">
    <citation type="submission" date="2018-05" db="EMBL/GenBank/DDBJ databases">
        <authorList>
            <person name="Lanie J.A."/>
            <person name="Ng W.-L."/>
            <person name="Kazmierczak K.M."/>
            <person name="Andrzejewski T.M."/>
            <person name="Davidsen T.M."/>
            <person name="Wayne K.J."/>
            <person name="Tettelin H."/>
            <person name="Glass J.I."/>
            <person name="Rusch D."/>
            <person name="Podicherti R."/>
            <person name="Tsui H.-C.T."/>
            <person name="Winkler M.E."/>
        </authorList>
    </citation>
    <scope>NUCLEOTIDE SEQUENCE</scope>
</reference>
<name>A0A382WCR3_9ZZZZ</name>
<dbReference type="SMART" id="SM00318">
    <property type="entry name" value="SNc"/>
    <property type="match status" value="1"/>
</dbReference>
<organism evidence="3">
    <name type="scientific">marine metagenome</name>
    <dbReference type="NCBI Taxonomy" id="408172"/>
    <lineage>
        <taxon>unclassified sequences</taxon>
        <taxon>metagenomes</taxon>
        <taxon>ecological metagenomes</taxon>
    </lineage>
</organism>
<feature type="non-terminal residue" evidence="3">
    <location>
        <position position="1"/>
    </location>
</feature>
<dbReference type="Gene3D" id="2.40.50.90">
    <property type="match status" value="1"/>
</dbReference>
<accession>A0A382WCR3</accession>
<dbReference type="Pfam" id="PF00565">
    <property type="entry name" value="SNase"/>
    <property type="match status" value="1"/>
</dbReference>
<evidence type="ECO:0000256" key="1">
    <source>
        <dbReference type="SAM" id="Coils"/>
    </source>
</evidence>
<gene>
    <name evidence="3" type="ORF">METZ01_LOCUS409427</name>
</gene>
<feature type="domain" description="TNase-like" evidence="2">
    <location>
        <begin position="20"/>
        <end position="181"/>
    </location>
</feature>
<protein>
    <recommendedName>
        <fullName evidence="2">TNase-like domain-containing protein</fullName>
    </recommendedName>
</protein>
<dbReference type="PROSITE" id="PS50830">
    <property type="entry name" value="TNASE_3"/>
    <property type="match status" value="1"/>
</dbReference>